<evidence type="ECO:0000256" key="5">
    <source>
        <dbReference type="ARBA" id="ARBA00023136"/>
    </source>
</evidence>
<dbReference type="InterPro" id="IPR019108">
    <property type="entry name" value="Caa3_assmbl_CtaG-rel"/>
</dbReference>
<dbReference type="PANTHER" id="PTHR34820:SF4">
    <property type="entry name" value="INNER MEMBRANE PROTEIN YEBZ"/>
    <property type="match status" value="1"/>
</dbReference>
<dbReference type="InterPro" id="IPR008457">
    <property type="entry name" value="Cu-R_CopD_dom"/>
</dbReference>
<dbReference type="InterPro" id="IPR032694">
    <property type="entry name" value="CopC/D"/>
</dbReference>
<dbReference type="GO" id="GO:0006825">
    <property type="term" value="P:copper ion transport"/>
    <property type="evidence" value="ECO:0007669"/>
    <property type="project" value="InterPro"/>
</dbReference>
<keyword evidence="4" id="KW-1133">Transmembrane helix</keyword>
<reference evidence="7 8" key="1">
    <citation type="submission" date="2015-03" db="EMBL/GenBank/DDBJ databases">
        <authorList>
            <person name="Murphy D."/>
        </authorList>
    </citation>
    <scope>NUCLEOTIDE SEQUENCE [LARGE SCALE GENOMIC DNA]</scope>
    <source>
        <strain evidence="7 8">PAP088</strain>
    </source>
</reference>
<feature type="domain" description="Copper resistance protein D" evidence="6">
    <location>
        <begin position="236"/>
        <end position="333"/>
    </location>
</feature>
<protein>
    <submittedName>
        <fullName evidence="7">Copper resistance D</fullName>
    </submittedName>
</protein>
<keyword evidence="5" id="KW-0472">Membrane</keyword>
<dbReference type="RefSeq" id="WP_016892771.1">
    <property type="nucleotide sequence ID" value="NZ_CSVC01000004.1"/>
</dbReference>
<dbReference type="Pfam" id="PF09678">
    <property type="entry name" value="Caa3_CtaG"/>
    <property type="match status" value="1"/>
</dbReference>
<evidence type="ECO:0000256" key="1">
    <source>
        <dbReference type="ARBA" id="ARBA00004651"/>
    </source>
</evidence>
<evidence type="ECO:0000313" key="7">
    <source>
        <dbReference type="EMBL" id="CPV51954.1"/>
    </source>
</evidence>
<keyword evidence="3" id="KW-0812">Transmembrane</keyword>
<dbReference type="GO" id="GO:0005886">
    <property type="term" value="C:plasma membrane"/>
    <property type="evidence" value="ECO:0007669"/>
    <property type="project" value="UniProtKB-SubCell"/>
</dbReference>
<dbReference type="Proteomes" id="UP000045782">
    <property type="component" value="Unassembled WGS sequence"/>
</dbReference>
<dbReference type="AlphaFoldDB" id="A0A0U0ZL87"/>
<evidence type="ECO:0000259" key="6">
    <source>
        <dbReference type="Pfam" id="PF05425"/>
    </source>
</evidence>
<sequence>MTTAPTARKTDSPIWTIVVGLAVLAGLVAATIGALSLAEALLATGLPNPGPVTSYGLPFVRAAAEIAAVVAVGAFLLAAFFVPPQTSGVLDVDGYRALRLGTAAATALAVLSAVMVPLSVSDVSGQPLSDFGPGELWTLASEIETVNAWRWMAFIAAGVAITSRMVLRWSWTPLLVLGSVATLMPLALVGHSATGGAHDLGTNSLIIHLVSAALWAGGLVSLLIHALRGGGHLDVAARRFSMLALWCYVAIGLSGIINALIRVQLSDLFTTRYGWLLVGKATALLLLGVLGYLQRRSAITALDEHPENRQPLIRLAGVEAIIFAVTFGIAVGLGRTPPPPPVNLNPSPVEVAIGYNLDGPPTPGRLMFDWRFDLIFGTAAIVFAVAYLVGVRRLKQRGDEWPIGRTISWLFGCGFLLIATSSGVGRYMPAMFSMHMVAHMMLSMLVPVLLVLGGPVTLLLRVLPAAGKSDPPGLREWVQLALHSKFSRFLTHPLVATSLFIGGFYGLYLSGLYDAAVDVHAAHLAMNLHFLLSGYLFYWVVIGIDPSPRRLPPVAKLGIVLVSLPLHAFFGVILMGTKSILGEKFYSNLALPWRIDLAADQHMGGAITWATGELPLMVVMIALVVQWSRSDERLARRQDRAADRDDDADLAAYNAMLAKMAQHNEKTRG</sequence>
<gene>
    <name evidence="7" type="ORF">ERS075579_02325</name>
</gene>
<dbReference type="PANTHER" id="PTHR34820">
    <property type="entry name" value="INNER MEMBRANE PROTEIN YEBZ"/>
    <property type="match status" value="1"/>
</dbReference>
<evidence type="ECO:0000256" key="3">
    <source>
        <dbReference type="ARBA" id="ARBA00022692"/>
    </source>
</evidence>
<dbReference type="Pfam" id="PF05425">
    <property type="entry name" value="CopD"/>
    <property type="match status" value="1"/>
</dbReference>
<dbReference type="EMBL" id="CSWP01000004">
    <property type="protein sequence ID" value="CPV51954.1"/>
    <property type="molecule type" value="Genomic_DNA"/>
</dbReference>
<comment type="subcellular location">
    <subcellularLocation>
        <location evidence="1">Cell membrane</location>
        <topology evidence="1">Multi-pass membrane protein</topology>
    </subcellularLocation>
</comment>
<evidence type="ECO:0000313" key="8">
    <source>
        <dbReference type="Proteomes" id="UP000045782"/>
    </source>
</evidence>
<organism evidence="7 8">
    <name type="scientific">Mycobacteroides abscessus</name>
    <dbReference type="NCBI Taxonomy" id="36809"/>
    <lineage>
        <taxon>Bacteria</taxon>
        <taxon>Bacillati</taxon>
        <taxon>Actinomycetota</taxon>
        <taxon>Actinomycetes</taxon>
        <taxon>Mycobacteriales</taxon>
        <taxon>Mycobacteriaceae</taxon>
        <taxon>Mycobacteroides</taxon>
    </lineage>
</organism>
<keyword evidence="2" id="KW-1003">Cell membrane</keyword>
<proteinExistence type="predicted"/>
<evidence type="ECO:0000256" key="2">
    <source>
        <dbReference type="ARBA" id="ARBA00022475"/>
    </source>
</evidence>
<evidence type="ECO:0000256" key="4">
    <source>
        <dbReference type="ARBA" id="ARBA00022989"/>
    </source>
</evidence>
<name>A0A0U0ZL87_9MYCO</name>
<accession>A0A0U0ZL87</accession>